<sequence>MRPLKTLQKLYDEESQVVITEKGSPPRALFYGEGFLQEDLPVGTRVIFPRPPLEGVPNVKAAIRWAINHPEGMDPLHALLKPGMRLTCVIDDISVPLPPMVTPDVRQSILEVVLELCADSGVDDVHLVIANALHRRMTEGEMKRMVGEKIFDAYYPDRYYNHDAEDPDGMTELERTSHNEVVAVNRRVAESDLIVYVNINFVPMNGGHKSMGTGVTNYASLRHHHNPKTIRESDSYMEPKASALYTKNSRIGTVIDNTLKVFHIETTLNNRMFGAPTDFLAKKEEDYTEADRLKFQALRFTLSKLPRAAARKVLNAIPAPYDVTGVFAGATEPTHAKTLEQSWKQYVVPVEGQSDIVIFPIPFVSPYSVNSILNPLLVQVMGLGYFYNLNRGVPLVKKGGVLILLHPAYDEFDPVQHPSYIEFFHRLLPETRDSMKLEHKYEKEFAENPSYVHLYRKGNAYHGVHPFYMWYWGENGRQHVGKVIVAGAENNHVPALLGWDRTDTLSEAIEEARGFMGRSASISLLRIAPTVMVDVK</sequence>
<evidence type="ECO:0000313" key="3">
    <source>
        <dbReference type="Proteomes" id="UP000563426"/>
    </source>
</evidence>
<dbReference type="GO" id="GO:0050043">
    <property type="term" value="F:lactate racemase activity"/>
    <property type="evidence" value="ECO:0007669"/>
    <property type="project" value="InterPro"/>
</dbReference>
<reference evidence="2 3" key="1">
    <citation type="submission" date="2020-05" db="EMBL/GenBank/DDBJ databases">
        <authorList>
            <person name="Whitworth D."/>
        </authorList>
    </citation>
    <scope>NUCLEOTIDE SEQUENCE [LARGE SCALE GENOMIC DNA]</scope>
    <source>
        <strain evidence="2 3">AB043B</strain>
    </source>
</reference>
<feature type="domain" description="LarA-like N-terminal" evidence="1">
    <location>
        <begin position="47"/>
        <end position="233"/>
    </location>
</feature>
<dbReference type="Proteomes" id="UP000563426">
    <property type="component" value="Unassembled WGS sequence"/>
</dbReference>
<comment type="caution">
    <text evidence="2">The sequence shown here is derived from an EMBL/GenBank/DDBJ whole genome shotgun (WGS) entry which is preliminary data.</text>
</comment>
<dbReference type="InterPro" id="IPR018657">
    <property type="entry name" value="LarA-like_N"/>
</dbReference>
<name>A0A3A8I6Y3_9BACT</name>
<dbReference type="InterPro" id="IPR048068">
    <property type="entry name" value="LarA-like"/>
</dbReference>
<evidence type="ECO:0000259" key="1">
    <source>
        <dbReference type="Pfam" id="PF09861"/>
    </source>
</evidence>
<dbReference type="RefSeq" id="WP_120527700.1">
    <property type="nucleotide sequence ID" value="NZ_CP102577.1"/>
</dbReference>
<proteinExistence type="predicted"/>
<keyword evidence="3" id="KW-1185">Reference proteome</keyword>
<accession>A0A3A8I6Y3</accession>
<dbReference type="Gene3D" id="3.90.226.30">
    <property type="match status" value="1"/>
</dbReference>
<organism evidence="2 3">
    <name type="scientific">Corallococcus exercitus</name>
    <dbReference type="NCBI Taxonomy" id="2316736"/>
    <lineage>
        <taxon>Bacteria</taxon>
        <taxon>Pseudomonadati</taxon>
        <taxon>Myxococcota</taxon>
        <taxon>Myxococcia</taxon>
        <taxon>Myxococcales</taxon>
        <taxon>Cystobacterineae</taxon>
        <taxon>Myxococcaceae</taxon>
        <taxon>Corallococcus</taxon>
    </lineage>
</organism>
<dbReference type="OrthoDB" id="9770545at2"/>
<protein>
    <submittedName>
        <fullName evidence="2">DUF2088 domain-containing protein</fullName>
    </submittedName>
</protein>
<dbReference type="InterPro" id="IPR043166">
    <property type="entry name" value="LarA-like_C"/>
</dbReference>
<dbReference type="Pfam" id="PF09861">
    <property type="entry name" value="Lar_N"/>
    <property type="match status" value="1"/>
</dbReference>
<dbReference type="PANTHER" id="PTHR33171">
    <property type="entry name" value="LAR_N DOMAIN-CONTAINING PROTEIN"/>
    <property type="match status" value="1"/>
</dbReference>
<evidence type="ECO:0000313" key="2">
    <source>
        <dbReference type="EMBL" id="NOK37187.1"/>
    </source>
</evidence>
<dbReference type="Gene3D" id="3.40.50.11440">
    <property type="match status" value="1"/>
</dbReference>
<gene>
    <name evidence="2" type="ORF">HMI49_28725</name>
</gene>
<dbReference type="PANTHER" id="PTHR33171:SF17">
    <property type="entry name" value="LARA-LIKE N-TERMINAL DOMAIN-CONTAINING PROTEIN"/>
    <property type="match status" value="1"/>
</dbReference>
<dbReference type="EMBL" id="JABFJV010000208">
    <property type="protein sequence ID" value="NOK37187.1"/>
    <property type="molecule type" value="Genomic_DNA"/>
</dbReference>
<dbReference type="AlphaFoldDB" id="A0A3A8I6Y3"/>